<organism evidence="1 2">
    <name type="scientific">Nannocystis pusilla</name>
    <dbReference type="NCBI Taxonomy" id="889268"/>
    <lineage>
        <taxon>Bacteria</taxon>
        <taxon>Pseudomonadati</taxon>
        <taxon>Myxococcota</taxon>
        <taxon>Polyangia</taxon>
        <taxon>Nannocystales</taxon>
        <taxon>Nannocystaceae</taxon>
        <taxon>Nannocystis</taxon>
    </lineage>
</organism>
<proteinExistence type="predicted"/>
<dbReference type="AlphaFoldDB" id="A0A9X3EZG0"/>
<dbReference type="EMBL" id="JAPNKE010000002">
    <property type="protein sequence ID" value="MCY1012410.1"/>
    <property type="molecule type" value="Genomic_DNA"/>
</dbReference>
<name>A0A9X3EZG0_9BACT</name>
<reference evidence="1" key="1">
    <citation type="submission" date="2022-11" db="EMBL/GenBank/DDBJ databases">
        <title>Minimal conservation of predation-associated metabolite biosynthetic gene clusters underscores biosynthetic potential of Myxococcota including descriptions for ten novel species: Archangium lansinium sp. nov., Myxococcus landrumus sp. nov., Nannocystis bai.</title>
        <authorList>
            <person name="Ahearne A."/>
            <person name="Stevens C."/>
            <person name="Phillips K."/>
        </authorList>
    </citation>
    <scope>NUCLEOTIDE SEQUENCE</scope>
    <source>
        <strain evidence="1">Na p29</strain>
    </source>
</reference>
<dbReference type="RefSeq" id="WP_267775825.1">
    <property type="nucleotide sequence ID" value="NZ_JAPNKE010000002.1"/>
</dbReference>
<dbReference type="Proteomes" id="UP001150924">
    <property type="component" value="Unassembled WGS sequence"/>
</dbReference>
<sequence>MQEDPIFAVDVEASGDAALLRFTVSFHELGATHGLVAIRERVSGGPLRLFAARSTSARAAEVPTPALCERQ</sequence>
<evidence type="ECO:0000313" key="2">
    <source>
        <dbReference type="Proteomes" id="UP001150924"/>
    </source>
</evidence>
<evidence type="ECO:0000313" key="1">
    <source>
        <dbReference type="EMBL" id="MCY1012410.1"/>
    </source>
</evidence>
<accession>A0A9X3EZG0</accession>
<keyword evidence="2" id="KW-1185">Reference proteome</keyword>
<gene>
    <name evidence="1" type="ORF">OV079_44125</name>
</gene>
<protein>
    <submittedName>
        <fullName evidence="1">Uncharacterized protein</fullName>
    </submittedName>
</protein>
<comment type="caution">
    <text evidence="1">The sequence shown here is derived from an EMBL/GenBank/DDBJ whole genome shotgun (WGS) entry which is preliminary data.</text>
</comment>